<dbReference type="InterPro" id="IPR052718">
    <property type="entry name" value="NmrA-type_oxidoreductase"/>
</dbReference>
<accession>A0ABW5ZMD4</accession>
<dbReference type="EMBL" id="JBHUOS010000001">
    <property type="protein sequence ID" value="MFD2914158.1"/>
    <property type="molecule type" value="Genomic_DNA"/>
</dbReference>
<dbReference type="Proteomes" id="UP001597548">
    <property type="component" value="Unassembled WGS sequence"/>
</dbReference>
<gene>
    <name evidence="2" type="ORF">ACFS29_00775</name>
</gene>
<dbReference type="Pfam" id="PF13460">
    <property type="entry name" value="NAD_binding_10"/>
    <property type="match status" value="1"/>
</dbReference>
<keyword evidence="3" id="KW-1185">Reference proteome</keyword>
<dbReference type="CDD" id="cd05269">
    <property type="entry name" value="TMR_SDR_a"/>
    <property type="match status" value="1"/>
</dbReference>
<name>A0ABW5ZMD4_9FLAO</name>
<reference evidence="3" key="1">
    <citation type="journal article" date="2019" name="Int. J. Syst. Evol. Microbiol.">
        <title>The Global Catalogue of Microorganisms (GCM) 10K type strain sequencing project: providing services to taxonomists for standard genome sequencing and annotation.</title>
        <authorList>
            <consortium name="The Broad Institute Genomics Platform"/>
            <consortium name="The Broad Institute Genome Sequencing Center for Infectious Disease"/>
            <person name="Wu L."/>
            <person name="Ma J."/>
        </authorList>
    </citation>
    <scope>NUCLEOTIDE SEQUENCE [LARGE SCALE GENOMIC DNA]</scope>
    <source>
        <strain evidence="3">KCTC 32514</strain>
    </source>
</reference>
<dbReference type="Gene3D" id="3.90.25.10">
    <property type="entry name" value="UDP-galactose 4-epimerase, domain 1"/>
    <property type="match status" value="1"/>
</dbReference>
<dbReference type="SUPFAM" id="SSF51735">
    <property type="entry name" value="NAD(P)-binding Rossmann-fold domains"/>
    <property type="match status" value="1"/>
</dbReference>
<dbReference type="EC" id="1.6.5.2" evidence="2"/>
<evidence type="ECO:0000313" key="3">
    <source>
        <dbReference type="Proteomes" id="UP001597548"/>
    </source>
</evidence>
<protein>
    <submittedName>
        <fullName evidence="2">SDR family oxidoreductase</fullName>
        <ecNumber evidence="2">1.6.5.2</ecNumber>
    </submittedName>
</protein>
<proteinExistence type="predicted"/>
<dbReference type="RefSeq" id="WP_194507249.1">
    <property type="nucleotide sequence ID" value="NZ_JADILU010000002.1"/>
</dbReference>
<evidence type="ECO:0000313" key="2">
    <source>
        <dbReference type="EMBL" id="MFD2914158.1"/>
    </source>
</evidence>
<dbReference type="PANTHER" id="PTHR47129">
    <property type="entry name" value="QUINONE OXIDOREDUCTASE 2"/>
    <property type="match status" value="1"/>
</dbReference>
<comment type="caution">
    <text evidence="2">The sequence shown here is derived from an EMBL/GenBank/DDBJ whole genome shotgun (WGS) entry which is preliminary data.</text>
</comment>
<organism evidence="2 3">
    <name type="scientific">Psychroserpens luteus</name>
    <dbReference type="NCBI Taxonomy" id="1434066"/>
    <lineage>
        <taxon>Bacteria</taxon>
        <taxon>Pseudomonadati</taxon>
        <taxon>Bacteroidota</taxon>
        <taxon>Flavobacteriia</taxon>
        <taxon>Flavobacteriales</taxon>
        <taxon>Flavobacteriaceae</taxon>
        <taxon>Psychroserpens</taxon>
    </lineage>
</organism>
<feature type="domain" description="NAD(P)-binding" evidence="1">
    <location>
        <begin position="15"/>
        <end position="191"/>
    </location>
</feature>
<evidence type="ECO:0000259" key="1">
    <source>
        <dbReference type="Pfam" id="PF13460"/>
    </source>
</evidence>
<dbReference type="GO" id="GO:0003955">
    <property type="term" value="F:NAD(P)H dehydrogenase (quinone) activity"/>
    <property type="evidence" value="ECO:0007669"/>
    <property type="project" value="UniProtKB-EC"/>
</dbReference>
<dbReference type="Gene3D" id="3.40.50.720">
    <property type="entry name" value="NAD(P)-binding Rossmann-like Domain"/>
    <property type="match status" value="1"/>
</dbReference>
<keyword evidence="2" id="KW-0560">Oxidoreductase</keyword>
<dbReference type="PANTHER" id="PTHR47129:SF1">
    <property type="entry name" value="NMRA-LIKE DOMAIN-CONTAINING PROTEIN"/>
    <property type="match status" value="1"/>
</dbReference>
<dbReference type="InterPro" id="IPR036291">
    <property type="entry name" value="NAD(P)-bd_dom_sf"/>
</dbReference>
<sequence>MQKDIPHIVIAVTSASGKLGASIVKHLIHIIGKDNVIGIARTPERAKHLGVEIRKGDYNNREDFNEALKGVNVVLLVSGMDQPDQRIIQHRNVIEAAKKNGVDKIVYTSIVGAEENNAFSPIVQSNRQTEKDVQDSGLEWVIGRNGIYIEPDLEYLDTYVKEGEIRNCAADGKCTYTSREELGEAYAKMLTEEKHNKRVYNLVGDAITQSQLASDINQVFNTNLVYNSVSVKAYRAERTAALGDFMGTVIAGIYEGIKNGANDVTSDFEKAAGRPHISTIEMMKTFKRTQD</sequence>
<dbReference type="InterPro" id="IPR016040">
    <property type="entry name" value="NAD(P)-bd_dom"/>
</dbReference>